<gene>
    <name evidence="2" type="ORF">BJ878DRAFT_539873</name>
</gene>
<keyword evidence="3" id="KW-1185">Reference proteome</keyword>
<dbReference type="AlphaFoldDB" id="A0A9P8CH30"/>
<evidence type="ECO:0000256" key="1">
    <source>
        <dbReference type="SAM" id="MobiDB-lite"/>
    </source>
</evidence>
<reference evidence="2" key="1">
    <citation type="journal article" date="2021" name="IMA Fungus">
        <title>Genomic characterization of three marine fungi, including Emericellopsis atlantica sp. nov. with signatures of a generalist lifestyle and marine biomass degradation.</title>
        <authorList>
            <person name="Hagestad O.C."/>
            <person name="Hou L."/>
            <person name="Andersen J.H."/>
            <person name="Hansen E.H."/>
            <person name="Altermark B."/>
            <person name="Li C."/>
            <person name="Kuhnert E."/>
            <person name="Cox R.J."/>
            <person name="Crous P.W."/>
            <person name="Spatafora J.W."/>
            <person name="Lail K."/>
            <person name="Amirebrahimi M."/>
            <person name="Lipzen A."/>
            <person name="Pangilinan J."/>
            <person name="Andreopoulos W."/>
            <person name="Hayes R.D."/>
            <person name="Ng V."/>
            <person name="Grigoriev I.V."/>
            <person name="Jackson S.A."/>
            <person name="Sutton T.D.S."/>
            <person name="Dobson A.D.W."/>
            <person name="Rama T."/>
        </authorList>
    </citation>
    <scope>NUCLEOTIDE SEQUENCE</scope>
    <source>
        <strain evidence="2">TRa3180A</strain>
    </source>
</reference>
<organism evidence="2 3">
    <name type="scientific">Calycina marina</name>
    <dbReference type="NCBI Taxonomy" id="1763456"/>
    <lineage>
        <taxon>Eukaryota</taxon>
        <taxon>Fungi</taxon>
        <taxon>Dikarya</taxon>
        <taxon>Ascomycota</taxon>
        <taxon>Pezizomycotina</taxon>
        <taxon>Leotiomycetes</taxon>
        <taxon>Helotiales</taxon>
        <taxon>Pezizellaceae</taxon>
        <taxon>Calycina</taxon>
    </lineage>
</organism>
<evidence type="ECO:0000313" key="3">
    <source>
        <dbReference type="Proteomes" id="UP000887226"/>
    </source>
</evidence>
<protein>
    <submittedName>
        <fullName evidence="2">Uncharacterized protein</fullName>
    </submittedName>
</protein>
<sequence>MTAGSATRLSEPESLGHPDKFDGTNPAISSGIVDVIQKITNDPRQYTSEISRVRYALSRLTGEAKESVAFAYDRNGAMKLDNAGACDAFPTTQPGFDHIGIAFGDTDEAFTAEGDRQTQDGRWCEKHLSRLYHQVPSRSCPPLME</sequence>
<proteinExistence type="predicted"/>
<accession>A0A9P8CH30</accession>
<comment type="caution">
    <text evidence="2">The sequence shown here is derived from an EMBL/GenBank/DDBJ whole genome shotgun (WGS) entry which is preliminary data.</text>
</comment>
<evidence type="ECO:0000313" key="2">
    <source>
        <dbReference type="EMBL" id="KAG9246854.1"/>
    </source>
</evidence>
<name>A0A9P8CH30_9HELO</name>
<feature type="region of interest" description="Disordered" evidence="1">
    <location>
        <begin position="1"/>
        <end position="26"/>
    </location>
</feature>
<dbReference type="Proteomes" id="UP000887226">
    <property type="component" value="Unassembled WGS sequence"/>
</dbReference>
<dbReference type="EMBL" id="MU253790">
    <property type="protein sequence ID" value="KAG9246854.1"/>
    <property type="molecule type" value="Genomic_DNA"/>
</dbReference>
<feature type="compositionally biased region" description="Basic and acidic residues" evidence="1">
    <location>
        <begin position="10"/>
        <end position="22"/>
    </location>
</feature>